<dbReference type="Proteomes" id="UP000182190">
    <property type="component" value="Unassembled WGS sequence"/>
</dbReference>
<gene>
    <name evidence="1" type="ORF">PL9631_1910001</name>
</gene>
<evidence type="ECO:0000313" key="1">
    <source>
        <dbReference type="EMBL" id="VXD16054.1"/>
    </source>
</evidence>
<keyword evidence="2" id="KW-1185">Reference proteome</keyword>
<evidence type="ECO:0000313" key="2">
    <source>
        <dbReference type="Proteomes" id="UP000182190"/>
    </source>
</evidence>
<accession>A0A7Z9BKU6</accession>
<sequence>MLSCYSHNKFCYPCYLLFCYSQNTFCYGNNVIDYLATFFLPELIEVTEAGIGGMIVCLS</sequence>
<proteinExistence type="predicted"/>
<organism evidence="1 2">
    <name type="scientific">Planktothrix paucivesiculata PCC 9631</name>
    <dbReference type="NCBI Taxonomy" id="671071"/>
    <lineage>
        <taxon>Bacteria</taxon>
        <taxon>Bacillati</taxon>
        <taxon>Cyanobacteriota</taxon>
        <taxon>Cyanophyceae</taxon>
        <taxon>Oscillatoriophycideae</taxon>
        <taxon>Oscillatoriales</taxon>
        <taxon>Microcoleaceae</taxon>
        <taxon>Planktothrix</taxon>
    </lineage>
</organism>
<comment type="caution">
    <text evidence="1">The sequence shown here is derived from an EMBL/GenBank/DDBJ whole genome shotgun (WGS) entry which is preliminary data.</text>
</comment>
<protein>
    <submittedName>
        <fullName evidence="1">Uncharacterized protein</fullName>
    </submittedName>
</protein>
<dbReference type="EMBL" id="CZCS02000103">
    <property type="protein sequence ID" value="VXD16054.1"/>
    <property type="molecule type" value="Genomic_DNA"/>
</dbReference>
<dbReference type="AlphaFoldDB" id="A0A7Z9BKU6"/>
<name>A0A7Z9BKU6_9CYAN</name>
<reference evidence="1" key="1">
    <citation type="submission" date="2019-10" db="EMBL/GenBank/DDBJ databases">
        <authorList>
            <consortium name="Genoscope - CEA"/>
            <person name="William W."/>
        </authorList>
    </citation>
    <scope>NUCLEOTIDE SEQUENCE [LARGE SCALE GENOMIC DNA]</scope>
    <source>
        <strain evidence="1">BBR_PRJEB10994</strain>
    </source>
</reference>